<gene>
    <name evidence="2" type="ORF">SPBR_08450</name>
</gene>
<organism evidence="2 3">
    <name type="scientific">Sporothrix brasiliensis 5110</name>
    <dbReference type="NCBI Taxonomy" id="1398154"/>
    <lineage>
        <taxon>Eukaryota</taxon>
        <taxon>Fungi</taxon>
        <taxon>Dikarya</taxon>
        <taxon>Ascomycota</taxon>
        <taxon>Pezizomycotina</taxon>
        <taxon>Sordariomycetes</taxon>
        <taxon>Sordariomycetidae</taxon>
        <taxon>Ophiostomatales</taxon>
        <taxon>Ophiostomataceae</taxon>
        <taxon>Sporothrix</taxon>
    </lineage>
</organism>
<proteinExistence type="predicted"/>
<dbReference type="HOGENOM" id="CLU_087694_0_0_1"/>
<dbReference type="AlphaFoldDB" id="A0A0C2IIH2"/>
<comment type="caution">
    <text evidence="2">The sequence shown here is derived from an EMBL/GenBank/DDBJ whole genome shotgun (WGS) entry which is preliminary data.</text>
</comment>
<feature type="region of interest" description="Disordered" evidence="1">
    <location>
        <begin position="126"/>
        <end position="158"/>
    </location>
</feature>
<dbReference type="Proteomes" id="UP000031575">
    <property type="component" value="Unassembled WGS sequence"/>
</dbReference>
<feature type="region of interest" description="Disordered" evidence="1">
    <location>
        <begin position="1"/>
        <end position="101"/>
    </location>
</feature>
<reference evidence="2 3" key="1">
    <citation type="journal article" date="2014" name="BMC Genomics">
        <title>Comparative genomics of the major fungal agents of human and animal Sporotrichosis: Sporothrix schenckii and Sporothrix brasiliensis.</title>
        <authorList>
            <person name="Teixeira M.M."/>
            <person name="de Almeida L.G."/>
            <person name="Kubitschek-Barreira P."/>
            <person name="Alves F.L."/>
            <person name="Kioshima E.S."/>
            <person name="Abadio A.K."/>
            <person name="Fernandes L."/>
            <person name="Derengowski L.S."/>
            <person name="Ferreira K.S."/>
            <person name="Souza R.C."/>
            <person name="Ruiz J.C."/>
            <person name="de Andrade N.C."/>
            <person name="Paes H.C."/>
            <person name="Nicola A.M."/>
            <person name="Albuquerque P."/>
            <person name="Gerber A.L."/>
            <person name="Martins V.P."/>
            <person name="Peconick L.D."/>
            <person name="Neto A.V."/>
            <person name="Chaucanez C.B."/>
            <person name="Silva P.A."/>
            <person name="Cunha O.L."/>
            <person name="de Oliveira F.F."/>
            <person name="dos Santos T.C."/>
            <person name="Barros A.L."/>
            <person name="Soares M.A."/>
            <person name="de Oliveira L.M."/>
            <person name="Marini M.M."/>
            <person name="Villalobos-Duno H."/>
            <person name="Cunha M.M."/>
            <person name="de Hoog S."/>
            <person name="da Silveira J.F."/>
            <person name="Henrissat B."/>
            <person name="Nino-Vega G.A."/>
            <person name="Cisalpino P.S."/>
            <person name="Mora-Montes H.M."/>
            <person name="Almeida S.R."/>
            <person name="Stajich J.E."/>
            <person name="Lopes-Bezerra L.M."/>
            <person name="Vasconcelos A.T."/>
            <person name="Felipe M.S."/>
        </authorList>
    </citation>
    <scope>NUCLEOTIDE SEQUENCE [LARGE SCALE GENOMIC DNA]</scope>
    <source>
        <strain evidence="2 3">5110</strain>
    </source>
</reference>
<name>A0A0C2IIH2_9PEZI</name>
<feature type="compositionally biased region" description="Polar residues" evidence="1">
    <location>
        <begin position="19"/>
        <end position="37"/>
    </location>
</feature>
<accession>A0A0C2IIH2</accession>
<feature type="compositionally biased region" description="Basic residues" evidence="1">
    <location>
        <begin position="130"/>
        <end position="150"/>
    </location>
</feature>
<dbReference type="VEuPathDB" id="FungiDB:SPBR_08450"/>
<feature type="compositionally biased region" description="Acidic residues" evidence="1">
    <location>
        <begin position="91"/>
        <end position="101"/>
    </location>
</feature>
<evidence type="ECO:0000313" key="2">
    <source>
        <dbReference type="EMBL" id="KIH86790.1"/>
    </source>
</evidence>
<feature type="compositionally biased region" description="Basic residues" evidence="1">
    <location>
        <begin position="70"/>
        <end position="86"/>
    </location>
</feature>
<dbReference type="GeneID" id="63681609"/>
<dbReference type="RefSeq" id="XP_040614800.1">
    <property type="nucleotide sequence ID" value="XM_040766688.1"/>
</dbReference>
<evidence type="ECO:0000313" key="3">
    <source>
        <dbReference type="Proteomes" id="UP000031575"/>
    </source>
</evidence>
<protein>
    <submittedName>
        <fullName evidence="2">Uncharacterized protein</fullName>
    </submittedName>
</protein>
<dbReference type="EMBL" id="AWTV01000011">
    <property type="protein sequence ID" value="KIH86790.1"/>
    <property type="molecule type" value="Genomic_DNA"/>
</dbReference>
<evidence type="ECO:0000256" key="1">
    <source>
        <dbReference type="SAM" id="MobiDB-lite"/>
    </source>
</evidence>
<keyword evidence="3" id="KW-1185">Reference proteome</keyword>
<sequence>MSSLKYILGDNEDEYHPPTHNSHGTEGTSAHANTSTLVYRGSNNKPGKSSKPGGSSSSSSSKPSGSSSKTVHHHSSKGKSSSKGKHKAAEDDNLDDVDDYDYDQSSTQLAMDSGAEYGSSAEGQYYQQSHHGHSHHGHHEHHSHHGHHGSNRGGHGGYYMDPNAGAGYAHMQDTAVMHNAGVAMDGSYEAASIHQYGAMHGMDSSSMSAHGDMSGHYGGMVGYADHRDTSYTPITRRQSRALKGKPVHSVVHDELDPDVTKTYMEDGLQRKRLKRQY</sequence>
<feature type="compositionally biased region" description="Low complexity" evidence="1">
    <location>
        <begin position="41"/>
        <end position="69"/>
    </location>
</feature>